<sequence>MAAYERVTGSSFNQSDAKLKVALKALNLAGNMSLETDHPEQYTTRTRTALANIGADPDQFIDRYIVCPNMDCWNMIPWNELYSRSRTPLCNALLSSDKQGSRCRSHLYRQQNHVRHPFKVIPYTRLSTALTLLLQDSQVIDNLQHWRSDEDDDAIDITTPLPEAKIDKPYRGDYFAMTGFWDATAWRSQRANLRRTYAKSTSKLREVCVPQQPTRHSSQRYGLKIILNIDWGVNGFGSSCQNGFEVNIRGKTEMIHARLFFTVSDIPATKKLIGALSHASTNNPCHYCNVTLRQVQNGDAYDCRPIAKSTARTLLETAYKAGHGTRSDTEFARDAYGLRYSEIIRLAGFEYAASNPVDPMHNSFLGIMKAFVDTLVYRKRLLRKGVEIARFVEVITTAIQPGHLAAIPHSLGERFKKATTRGQQQPAPQKRPSGNAKQAQHRETSAVEEDDGGMVIKAEQWKRVSQMLLVALFHAWRAGDTDTLIDDERQLSEWYKVAMECALVFASCMHARSRTMKRE</sequence>
<accession>A0ACC2X8K0</accession>
<comment type="caution">
    <text evidence="1">The sequence shown here is derived from an EMBL/GenBank/DDBJ whole genome shotgun (WGS) entry which is preliminary data.</text>
</comment>
<name>A0ACC2X8K0_9TREE</name>
<dbReference type="EMBL" id="JASBWV010000025">
    <property type="protein sequence ID" value="KAJ9119381.1"/>
    <property type="molecule type" value="Genomic_DNA"/>
</dbReference>
<organism evidence="1 2">
    <name type="scientific">Naganishia onofrii</name>
    <dbReference type="NCBI Taxonomy" id="1851511"/>
    <lineage>
        <taxon>Eukaryota</taxon>
        <taxon>Fungi</taxon>
        <taxon>Dikarya</taxon>
        <taxon>Basidiomycota</taxon>
        <taxon>Agaricomycotina</taxon>
        <taxon>Tremellomycetes</taxon>
        <taxon>Filobasidiales</taxon>
        <taxon>Filobasidiaceae</taxon>
        <taxon>Naganishia</taxon>
    </lineage>
</organism>
<protein>
    <submittedName>
        <fullName evidence="1">Uncharacterized protein</fullName>
    </submittedName>
</protein>
<keyword evidence="2" id="KW-1185">Reference proteome</keyword>
<reference evidence="1" key="1">
    <citation type="submission" date="2023-04" db="EMBL/GenBank/DDBJ databases">
        <title>Draft Genome sequencing of Naganishia species isolated from polar environments using Oxford Nanopore Technology.</title>
        <authorList>
            <person name="Leo P."/>
            <person name="Venkateswaran K."/>
        </authorList>
    </citation>
    <scope>NUCLEOTIDE SEQUENCE</scope>
    <source>
        <strain evidence="1">DBVPG 5303</strain>
    </source>
</reference>
<evidence type="ECO:0000313" key="1">
    <source>
        <dbReference type="EMBL" id="KAJ9119381.1"/>
    </source>
</evidence>
<dbReference type="Proteomes" id="UP001234202">
    <property type="component" value="Unassembled WGS sequence"/>
</dbReference>
<proteinExistence type="predicted"/>
<evidence type="ECO:0000313" key="2">
    <source>
        <dbReference type="Proteomes" id="UP001234202"/>
    </source>
</evidence>
<gene>
    <name evidence="1" type="ORF">QFC24_005852</name>
</gene>